<proteinExistence type="predicted"/>
<dbReference type="EMBL" id="DTFF01000066">
    <property type="protein sequence ID" value="HGI88339.1"/>
    <property type="molecule type" value="Genomic_DNA"/>
</dbReference>
<gene>
    <name evidence="1" type="ORF">ENV14_08155</name>
</gene>
<organism evidence="1">
    <name type="scientific">Ignisphaera aggregans</name>
    <dbReference type="NCBI Taxonomy" id="334771"/>
    <lineage>
        <taxon>Archaea</taxon>
        <taxon>Thermoproteota</taxon>
        <taxon>Thermoprotei</taxon>
        <taxon>Desulfurococcales</taxon>
        <taxon>Desulfurococcaceae</taxon>
        <taxon>Ignisphaera</taxon>
    </lineage>
</organism>
<accession>A0A7C4BCX6</accession>
<dbReference type="AlphaFoldDB" id="A0A7C4BCX6"/>
<dbReference type="Pfam" id="PF06626">
    <property type="entry name" value="DUF1152"/>
    <property type="match status" value="1"/>
</dbReference>
<dbReference type="InterPro" id="IPR010581">
    <property type="entry name" value="DUF1152"/>
</dbReference>
<protein>
    <submittedName>
        <fullName evidence="1">DUF1152 domain-containing protein</fullName>
    </submittedName>
</protein>
<name>A0A7C4BCX6_9CREN</name>
<reference evidence="1" key="1">
    <citation type="journal article" date="2020" name="mSystems">
        <title>Genome- and Community-Level Interaction Insights into Carbon Utilization and Element Cycling Functions of Hydrothermarchaeota in Hydrothermal Sediment.</title>
        <authorList>
            <person name="Zhou Z."/>
            <person name="Liu Y."/>
            <person name="Xu W."/>
            <person name="Pan J."/>
            <person name="Luo Z.H."/>
            <person name="Li M."/>
        </authorList>
    </citation>
    <scope>NUCLEOTIDE SEQUENCE [LARGE SCALE GENOMIC DNA]</scope>
    <source>
        <strain evidence="1">SpSt-732</strain>
    </source>
</reference>
<sequence>MEFLLQSKVKCALFFAVGGGGDVASAAMLALATRRLGVKAYVASVAWERFTVDPVPGPIRLAEIIGGRQLGERSMLVNGDARALRGGREVVFQAVNASKALREPIAVVDLDGGVSGVVKGLQEVLSYYGCDHLVSVDVGGDILATGFEDELWSPLADFVGLVATAELGGVVAVHSPGADGELSQEYILKRVALVAKKGGYLWARGVTIEDVEALRHMLSFIESEASKATLLAYAGLHGFAELREGSRKTFVSPLNLLTVFLNAKVVADLNPVAEVLKAAKDLEHARRSLNILGIFTELDLEEEVYRLIQSGAEITGEVLIDIKHKFRKEVSKG</sequence>
<evidence type="ECO:0000313" key="1">
    <source>
        <dbReference type="EMBL" id="HGI88339.1"/>
    </source>
</evidence>
<comment type="caution">
    <text evidence="1">The sequence shown here is derived from an EMBL/GenBank/DDBJ whole genome shotgun (WGS) entry which is preliminary data.</text>
</comment>